<name>A0ABR3TYE7_9PEZI</name>
<organism evidence="1 2">
    <name type="scientific">Diplodia intermedia</name>
    <dbReference type="NCBI Taxonomy" id="856260"/>
    <lineage>
        <taxon>Eukaryota</taxon>
        <taxon>Fungi</taxon>
        <taxon>Dikarya</taxon>
        <taxon>Ascomycota</taxon>
        <taxon>Pezizomycotina</taxon>
        <taxon>Dothideomycetes</taxon>
        <taxon>Dothideomycetes incertae sedis</taxon>
        <taxon>Botryosphaeriales</taxon>
        <taxon>Botryosphaeriaceae</taxon>
        <taxon>Diplodia</taxon>
    </lineage>
</organism>
<evidence type="ECO:0008006" key="3">
    <source>
        <dbReference type="Google" id="ProtNLM"/>
    </source>
</evidence>
<evidence type="ECO:0000313" key="2">
    <source>
        <dbReference type="Proteomes" id="UP001521184"/>
    </source>
</evidence>
<comment type="caution">
    <text evidence="1">The sequence shown here is derived from an EMBL/GenBank/DDBJ whole genome shotgun (WGS) entry which is preliminary data.</text>
</comment>
<dbReference type="Proteomes" id="UP001521184">
    <property type="component" value="Unassembled WGS sequence"/>
</dbReference>
<sequence>MPPTLDALPTELIHAITSHLLDPSPSTPALASLRLTSRALAAAASTAPAFRTLFATITADFACDAPSLRRLAAIAAHRDFGSCVRRIVLRTRYHDARRLRSGGGRVLRRVRGGDGEGEGMGFDGTQAAGEMVEAEREGRGGGGDAEVVERIFRDVAEGLREVVLEVAVFEAEEGERRPAWTVLKVAAAAAGEGGGHGEGGAGENEKVRLWKAMARDFGVVVKAMARAQTRVEVLSIYGGEWGGGVVAAEVGRAMDAVPRPALEACMARVKKISGFVSFGGLEDLSQELDGEGRENNFADRVGDFLGMAKELEELDLLHHESYRPTQEESSRALFQKMAVPIVGERIRSLRLRGFKVGAVDLLHLLQNAADLQELELHEIHLQDGKWSEVFSLLPAYDIPAV</sequence>
<dbReference type="EMBL" id="JAKEKT020000013">
    <property type="protein sequence ID" value="KAL1647061.1"/>
    <property type="molecule type" value="Genomic_DNA"/>
</dbReference>
<keyword evidence="2" id="KW-1185">Reference proteome</keyword>
<evidence type="ECO:0000313" key="1">
    <source>
        <dbReference type="EMBL" id="KAL1647061.1"/>
    </source>
</evidence>
<gene>
    <name evidence="1" type="ORF">SLS58_002831</name>
</gene>
<reference evidence="1 2" key="1">
    <citation type="journal article" date="2023" name="Plant Dis.">
        <title>First Report of Diplodia intermedia Causing Canker and Dieback Diseases on Apple Trees in Canada.</title>
        <authorList>
            <person name="Ellouze W."/>
            <person name="Ilyukhin E."/>
            <person name="Sulman M."/>
            <person name="Ali S."/>
        </authorList>
    </citation>
    <scope>NUCLEOTIDE SEQUENCE [LARGE SCALE GENOMIC DNA]</scope>
    <source>
        <strain evidence="1 2">M45-28</strain>
    </source>
</reference>
<protein>
    <recommendedName>
        <fullName evidence="3">F-box domain-containing protein</fullName>
    </recommendedName>
</protein>
<proteinExistence type="predicted"/>
<accession>A0ABR3TYE7</accession>